<organism evidence="3 4">
    <name type="scientific">Dioscorea cayennensis subsp. rotundata</name>
    <name type="common">White Guinea yam</name>
    <name type="synonym">Dioscorea rotundata</name>
    <dbReference type="NCBI Taxonomy" id="55577"/>
    <lineage>
        <taxon>Eukaryota</taxon>
        <taxon>Viridiplantae</taxon>
        <taxon>Streptophyta</taxon>
        <taxon>Embryophyta</taxon>
        <taxon>Tracheophyta</taxon>
        <taxon>Spermatophyta</taxon>
        <taxon>Magnoliopsida</taxon>
        <taxon>Liliopsida</taxon>
        <taxon>Dioscoreales</taxon>
        <taxon>Dioscoreaceae</taxon>
        <taxon>Dioscorea</taxon>
    </lineage>
</organism>
<dbReference type="CDD" id="cd21134">
    <property type="entry name" value="YTH"/>
    <property type="match status" value="1"/>
</dbReference>
<dbReference type="PANTHER" id="PTHR12357">
    <property type="entry name" value="YTH YT521-B HOMOLOGY DOMAIN-CONTAINING"/>
    <property type="match status" value="1"/>
</dbReference>
<dbReference type="Proteomes" id="UP001515500">
    <property type="component" value="Chromosome 5"/>
</dbReference>
<dbReference type="GO" id="GO:1990247">
    <property type="term" value="F:N6-methyladenosine-containing RNA reader activity"/>
    <property type="evidence" value="ECO:0007669"/>
    <property type="project" value="UniProtKB-UniRule"/>
</dbReference>
<dbReference type="Pfam" id="PF04146">
    <property type="entry name" value="YTH"/>
    <property type="match status" value="1"/>
</dbReference>
<dbReference type="InterPro" id="IPR045168">
    <property type="entry name" value="YTH_prot"/>
</dbReference>
<keyword evidence="1" id="KW-0694">RNA-binding</keyword>
<proteinExistence type="inferred from homology"/>
<accession>A0AB40BHY8</accession>
<feature type="domain" description="YTH" evidence="2">
    <location>
        <begin position="245"/>
        <end position="386"/>
    </location>
</feature>
<dbReference type="Gene3D" id="3.10.590.10">
    <property type="entry name" value="ph1033 like domains"/>
    <property type="match status" value="1"/>
</dbReference>
<dbReference type="RefSeq" id="XP_039126239.1">
    <property type="nucleotide sequence ID" value="XM_039270305.1"/>
</dbReference>
<protein>
    <recommendedName>
        <fullName evidence="1">YTH domain-containing family protein</fullName>
    </recommendedName>
</protein>
<sequence>MRLSKARERGGAKSRLQANLTKVCCNTYALGETMAVSGQSDDLETCFSSVQHVQHTAVRGSGSNNAIFQESRLDVRNDQSGSKNSCGVRRNGFVRHPVTALNERGIEYRKSKSSADVNLIIPFNPKPHVISQINSEVHHFANRYSQLGRIPPCTNQGQDMFSVRHNPGQFRSTRQAADNKSCFKMSGNYSSYVVDDEASTIQARGPRFNKSESYVVASEKTNILGFSICRDNFNKSDFQTKYEQALFFMIKSYCEDNIHKSIKYSVWSSTPYGNKKLEDAYQNAEAESRVNGKICPIFLFFSVNSSGQFVGVAEMVGPVDFKKNLDFWQQNGRGGFFPVKWHIIKDIPNRHFKNITLENNDNKVVTFSRDTQEIGLPQGLNMLNIMKAYPLTTSILDDFDFYENREKSLYKAKSSEPVMLRSGVGFYKEETSLNNLERSFEKLDVCARPNRTSICQKSSFDFRTRNLPFNSQLGNK</sequence>
<reference evidence="4 5" key="1">
    <citation type="submission" date="2025-04" db="UniProtKB">
        <authorList>
            <consortium name="RefSeq"/>
        </authorList>
    </citation>
    <scope>IDENTIFICATION</scope>
</reference>
<gene>
    <name evidence="4 5" type="primary">LOC120262225</name>
</gene>
<dbReference type="InterPro" id="IPR007275">
    <property type="entry name" value="YTH_domain"/>
</dbReference>
<evidence type="ECO:0000313" key="4">
    <source>
        <dbReference type="RefSeq" id="XP_039126239.1"/>
    </source>
</evidence>
<dbReference type="PANTHER" id="PTHR12357:SF95">
    <property type="entry name" value="YTH DOMAIN-CONTAINING FAMILY PROTEIN"/>
    <property type="match status" value="1"/>
</dbReference>
<comment type="similarity">
    <text evidence="1">Belongs to the YTHDF family.</text>
</comment>
<dbReference type="GO" id="GO:0061157">
    <property type="term" value="P:mRNA destabilization"/>
    <property type="evidence" value="ECO:0007669"/>
    <property type="project" value="TreeGrafter"/>
</dbReference>
<dbReference type="GO" id="GO:0005737">
    <property type="term" value="C:cytoplasm"/>
    <property type="evidence" value="ECO:0007669"/>
    <property type="project" value="TreeGrafter"/>
</dbReference>
<dbReference type="GeneID" id="120262225"/>
<evidence type="ECO:0000313" key="3">
    <source>
        <dbReference type="Proteomes" id="UP001515500"/>
    </source>
</evidence>
<dbReference type="PROSITE" id="PS50882">
    <property type="entry name" value="YTH"/>
    <property type="match status" value="1"/>
</dbReference>
<dbReference type="GO" id="GO:0003729">
    <property type="term" value="F:mRNA binding"/>
    <property type="evidence" value="ECO:0007669"/>
    <property type="project" value="UniProtKB-UniRule"/>
</dbReference>
<comment type="function">
    <text evidence="1">Specifically recognizes and binds N6-methyladenosine (m6A)-containing RNAs, and regulates mRNA stability. M6A is a modification present at internal sites of mRNAs and some non-coding RNAs and plays a role in mRNA stability and processing.</text>
</comment>
<name>A0AB40BHY8_DIOCR</name>
<evidence type="ECO:0000259" key="2">
    <source>
        <dbReference type="PROSITE" id="PS50882"/>
    </source>
</evidence>
<dbReference type="AlphaFoldDB" id="A0AB40BHY8"/>
<keyword evidence="3" id="KW-1185">Reference proteome</keyword>
<evidence type="ECO:0000313" key="5">
    <source>
        <dbReference type="RefSeq" id="XP_039126240.1"/>
    </source>
</evidence>
<dbReference type="RefSeq" id="XP_039126240.1">
    <property type="nucleotide sequence ID" value="XM_039270306.1"/>
</dbReference>
<evidence type="ECO:0000256" key="1">
    <source>
        <dbReference type="RuleBase" id="RU369095"/>
    </source>
</evidence>